<dbReference type="Proteomes" id="UP000327118">
    <property type="component" value="Unassembled WGS sequence"/>
</dbReference>
<name>A0A5N6YXC8_9EURO</name>
<evidence type="ECO:0000313" key="2">
    <source>
        <dbReference type="Proteomes" id="UP000327118"/>
    </source>
</evidence>
<protein>
    <submittedName>
        <fullName evidence="1">Uncharacterized protein</fullName>
    </submittedName>
</protein>
<evidence type="ECO:0000313" key="1">
    <source>
        <dbReference type="EMBL" id="KAE8350094.1"/>
    </source>
</evidence>
<keyword evidence="2" id="KW-1185">Reference proteome</keyword>
<dbReference type="AlphaFoldDB" id="A0A5N6YXC8"/>
<dbReference type="EMBL" id="ML739249">
    <property type="protein sequence ID" value="KAE8350094.1"/>
    <property type="molecule type" value="Genomic_DNA"/>
</dbReference>
<reference evidence="2" key="1">
    <citation type="submission" date="2019-04" db="EMBL/GenBank/DDBJ databases">
        <title>Friends and foes A comparative genomics studyof 23 Aspergillus species from section Flavi.</title>
        <authorList>
            <consortium name="DOE Joint Genome Institute"/>
            <person name="Kjaerbolling I."/>
            <person name="Vesth T."/>
            <person name="Frisvad J.C."/>
            <person name="Nybo J.L."/>
            <person name="Theobald S."/>
            <person name="Kildgaard S."/>
            <person name="Isbrandt T."/>
            <person name="Kuo A."/>
            <person name="Sato A."/>
            <person name="Lyhne E.K."/>
            <person name="Kogle M.E."/>
            <person name="Wiebenga A."/>
            <person name="Kun R.S."/>
            <person name="Lubbers R.J."/>
            <person name="Makela M.R."/>
            <person name="Barry K."/>
            <person name="Chovatia M."/>
            <person name="Clum A."/>
            <person name="Daum C."/>
            <person name="Haridas S."/>
            <person name="He G."/>
            <person name="LaButti K."/>
            <person name="Lipzen A."/>
            <person name="Mondo S."/>
            <person name="Riley R."/>
            <person name="Salamov A."/>
            <person name="Simmons B.A."/>
            <person name="Magnuson J.K."/>
            <person name="Henrissat B."/>
            <person name="Mortensen U.H."/>
            <person name="Larsen T.O."/>
            <person name="Devries R.P."/>
            <person name="Grigoriev I.V."/>
            <person name="Machida M."/>
            <person name="Baker S.E."/>
            <person name="Andersen M.R."/>
        </authorList>
    </citation>
    <scope>NUCLEOTIDE SEQUENCE [LARGE SCALE GENOMIC DNA]</scope>
    <source>
        <strain evidence="2">CBS 553.77</strain>
    </source>
</reference>
<proteinExistence type="predicted"/>
<gene>
    <name evidence="1" type="ORF">BDV28DRAFT_139828</name>
</gene>
<accession>A0A5N6YXC8</accession>
<organism evidence="1 2">
    <name type="scientific">Aspergillus coremiiformis</name>
    <dbReference type="NCBI Taxonomy" id="138285"/>
    <lineage>
        <taxon>Eukaryota</taxon>
        <taxon>Fungi</taxon>
        <taxon>Dikarya</taxon>
        <taxon>Ascomycota</taxon>
        <taxon>Pezizomycotina</taxon>
        <taxon>Eurotiomycetes</taxon>
        <taxon>Eurotiomycetidae</taxon>
        <taxon>Eurotiales</taxon>
        <taxon>Aspergillaceae</taxon>
        <taxon>Aspergillus</taxon>
        <taxon>Aspergillus subgen. Circumdati</taxon>
    </lineage>
</organism>
<sequence>MEIVTTIPQSAKRDPLPSYSWSRSGEVIRSTPYIDRSSLGAYYITYIKYSVYELTKSTGNWR</sequence>